<keyword evidence="1 4" id="KW-0812">Transmembrane</keyword>
<dbReference type="InterPro" id="IPR052524">
    <property type="entry name" value="MFS_Cyanate_Porter"/>
</dbReference>
<evidence type="ECO:0000259" key="5">
    <source>
        <dbReference type="PROSITE" id="PS50850"/>
    </source>
</evidence>
<accession>A0ABS0EVF4</accession>
<evidence type="ECO:0000256" key="3">
    <source>
        <dbReference type="ARBA" id="ARBA00023136"/>
    </source>
</evidence>
<feature type="transmembrane region" description="Helical" evidence="4">
    <location>
        <begin position="88"/>
        <end position="106"/>
    </location>
</feature>
<evidence type="ECO:0000256" key="2">
    <source>
        <dbReference type="ARBA" id="ARBA00022989"/>
    </source>
</evidence>
<keyword evidence="7" id="KW-1185">Reference proteome</keyword>
<dbReference type="RefSeq" id="WP_195876028.1">
    <property type="nucleotide sequence ID" value="NZ_JADOEL010000012.1"/>
</dbReference>
<feature type="transmembrane region" description="Helical" evidence="4">
    <location>
        <begin position="290"/>
        <end position="311"/>
    </location>
</feature>
<evidence type="ECO:0000313" key="6">
    <source>
        <dbReference type="EMBL" id="MBF8178821.1"/>
    </source>
</evidence>
<keyword evidence="2 4" id="KW-1133">Transmembrane helix</keyword>
<feature type="transmembrane region" description="Helical" evidence="4">
    <location>
        <begin position="59"/>
        <end position="76"/>
    </location>
</feature>
<keyword evidence="3 4" id="KW-0472">Membrane</keyword>
<dbReference type="Proteomes" id="UP000657372">
    <property type="component" value="Unassembled WGS sequence"/>
</dbReference>
<feature type="transmembrane region" description="Helical" evidence="4">
    <location>
        <begin position="376"/>
        <end position="394"/>
    </location>
</feature>
<evidence type="ECO:0000256" key="1">
    <source>
        <dbReference type="ARBA" id="ARBA00022692"/>
    </source>
</evidence>
<reference evidence="6 7" key="1">
    <citation type="submission" date="2020-11" db="EMBL/GenBank/DDBJ databases">
        <title>WGS of Herminiimonas contaminans strain Marseille-Q4544 isolated from planarians Schmidtea mediterranea.</title>
        <authorList>
            <person name="Kangale L."/>
        </authorList>
    </citation>
    <scope>NUCLEOTIDE SEQUENCE [LARGE SCALE GENOMIC DNA]</scope>
    <source>
        <strain evidence="6 7">Marseille-Q4544</strain>
    </source>
</reference>
<dbReference type="Pfam" id="PF07690">
    <property type="entry name" value="MFS_1"/>
    <property type="match status" value="1"/>
</dbReference>
<feature type="transmembrane region" description="Helical" evidence="4">
    <location>
        <begin position="257"/>
        <end position="278"/>
    </location>
</feature>
<feature type="transmembrane region" description="Helical" evidence="4">
    <location>
        <begin position="224"/>
        <end position="245"/>
    </location>
</feature>
<dbReference type="Gene3D" id="1.20.1250.20">
    <property type="entry name" value="MFS general substrate transporter like domains"/>
    <property type="match status" value="2"/>
</dbReference>
<dbReference type="InterPro" id="IPR020846">
    <property type="entry name" value="MFS_dom"/>
</dbReference>
<dbReference type="PROSITE" id="PS50850">
    <property type="entry name" value="MFS"/>
    <property type="match status" value="1"/>
</dbReference>
<proteinExistence type="predicted"/>
<dbReference type="PANTHER" id="PTHR23523">
    <property type="match status" value="1"/>
</dbReference>
<feature type="transmembrane region" description="Helical" evidence="4">
    <location>
        <begin position="146"/>
        <end position="168"/>
    </location>
</feature>
<evidence type="ECO:0000313" key="7">
    <source>
        <dbReference type="Proteomes" id="UP000657372"/>
    </source>
</evidence>
<sequence length="409" mass="43523">MHHNTHSSTAATTVAHTHRITAIIGLLILSLALRPGIVSIGPILLQIQHEFALSYTKSSLLIAIPDICMGVFALFVPRIARSLGSDRAVITALFLLAAATLLRGLSGSVSTLLLSTLFVGIGIAVSGSLVGGWIKTHFPREASFFMGIYAAGLSVGATAAAVLTDVVAQINQDWRWAAAMWSLLCVTAILSWRTLTRKFPSTDANKSVTQQATSIVLPFRNGKAWLIALYFGISQFMVYACFAWIAPSSTEMNLPHISAGVLLALFTLTFAIASFAAGYIARHSTDRRGWLLLAMLLTIVGFAGLCFWPTSYAMADIILVAIGQGICFPLVMTLPLDNTASANDANLWTVFMLFIGYLIAALGPVSFGLLRDLTHGYAASYGLLTAASVLLLVMTPALKPNTKTAASAA</sequence>
<protein>
    <submittedName>
        <fullName evidence="6">MFS transporter</fullName>
    </submittedName>
</protein>
<dbReference type="PANTHER" id="PTHR23523:SF2">
    <property type="entry name" value="2-NITROIMIDAZOLE TRANSPORTER"/>
    <property type="match status" value="1"/>
</dbReference>
<feature type="transmembrane region" description="Helical" evidence="4">
    <location>
        <begin position="20"/>
        <end position="47"/>
    </location>
</feature>
<feature type="transmembrane region" description="Helical" evidence="4">
    <location>
        <begin position="174"/>
        <end position="192"/>
    </location>
</feature>
<dbReference type="SUPFAM" id="SSF103473">
    <property type="entry name" value="MFS general substrate transporter"/>
    <property type="match status" value="1"/>
</dbReference>
<comment type="caution">
    <text evidence="6">The sequence shown here is derived from an EMBL/GenBank/DDBJ whole genome shotgun (WGS) entry which is preliminary data.</text>
</comment>
<evidence type="ECO:0000256" key="4">
    <source>
        <dbReference type="SAM" id="Phobius"/>
    </source>
</evidence>
<name>A0ABS0EVF4_9BURK</name>
<dbReference type="InterPro" id="IPR036259">
    <property type="entry name" value="MFS_trans_sf"/>
</dbReference>
<feature type="transmembrane region" description="Helical" evidence="4">
    <location>
        <begin position="348"/>
        <end position="370"/>
    </location>
</feature>
<dbReference type="InterPro" id="IPR011701">
    <property type="entry name" value="MFS"/>
</dbReference>
<dbReference type="EMBL" id="JADOEL010000012">
    <property type="protein sequence ID" value="MBF8178821.1"/>
    <property type="molecule type" value="Genomic_DNA"/>
</dbReference>
<feature type="domain" description="Major facilitator superfamily (MFS) profile" evidence="5">
    <location>
        <begin position="20"/>
        <end position="403"/>
    </location>
</feature>
<feature type="transmembrane region" description="Helical" evidence="4">
    <location>
        <begin position="112"/>
        <end position="134"/>
    </location>
</feature>
<organism evidence="6 7">
    <name type="scientific">Herminiimonas contaminans</name>
    <dbReference type="NCBI Taxonomy" id="1111140"/>
    <lineage>
        <taxon>Bacteria</taxon>
        <taxon>Pseudomonadati</taxon>
        <taxon>Pseudomonadota</taxon>
        <taxon>Betaproteobacteria</taxon>
        <taxon>Burkholderiales</taxon>
        <taxon>Oxalobacteraceae</taxon>
        <taxon>Herminiimonas</taxon>
    </lineage>
</organism>
<gene>
    <name evidence="6" type="ORF">IXC47_14120</name>
</gene>
<feature type="transmembrane region" description="Helical" evidence="4">
    <location>
        <begin position="317"/>
        <end position="336"/>
    </location>
</feature>